<dbReference type="AlphaFoldDB" id="A0AAD9DV05"/>
<protein>
    <recommendedName>
        <fullName evidence="1">Syntaxin N-terminal domain-containing protein</fullName>
    </recommendedName>
</protein>
<sequence length="641" mass="72370">MDPLMAARLAAGTHLVGPQNRATNQSSASLIRNFLTIYYKRCQTKARRIVKDPTHPNNRLFSLLRKIELSFIFAATQVSPTELQDVFQETSSNIFQINANVVTLDKSLQSLGTSRDTAELRQSLHSTQQQTNKVITSTSQLIKQLSDIISGSSRQDRLRLMRLKTELSESVQRYGELQKKIADRTRALLPPAKKDRKQSPQTQFTELYEEDPLFGAAESVQGDGQQAFLSEITEEDMELLHQREEALLQIEVEARGESSAIHRYQGASHKVVVTIVLGRLTYLKIYGENHTVLLNTFSLLLQRDMLDVSQVMKDLASMVHEQGDTIEVLRSTRVFTFLVRKSQGHISPHPHPHVSFSLGTVACLRACADSGTHIEFNQDNKMVERPHGLLVFVFYTCKGKSGRYSIEDYIQTTTSHVETANQELAKASHHQIIFYKCGSDLTVTKEIRMKLPYASYVRSFTVHMLLQKGSSYIPLFFPSTEAAEKEEVLSAHSWVFHFDSSDHHHRCVSQEMRAVDDCDIGKDLDLPTVLENSHTDTQQMPIQDASRHKNKTAQIIGSNLGSIDVEQPFSIVALCHVQQSYTMCAEASAFGNEECLLGLMQLLTDEAFGYTGCSLMTLKTVQEKVDIIADYVQEEKPYRQY</sequence>
<dbReference type="SMART" id="SM00503">
    <property type="entry name" value="SynN"/>
    <property type="match status" value="1"/>
</dbReference>
<dbReference type="GO" id="GO:0006906">
    <property type="term" value="P:vesicle fusion"/>
    <property type="evidence" value="ECO:0007669"/>
    <property type="project" value="TreeGrafter"/>
</dbReference>
<dbReference type="GO" id="GO:0006886">
    <property type="term" value="P:intracellular protein transport"/>
    <property type="evidence" value="ECO:0007669"/>
    <property type="project" value="TreeGrafter"/>
</dbReference>
<dbReference type="GO" id="GO:0000149">
    <property type="term" value="F:SNARE binding"/>
    <property type="evidence" value="ECO:0007669"/>
    <property type="project" value="TreeGrafter"/>
</dbReference>
<dbReference type="GO" id="GO:0005484">
    <property type="term" value="F:SNAP receptor activity"/>
    <property type="evidence" value="ECO:0007669"/>
    <property type="project" value="TreeGrafter"/>
</dbReference>
<reference evidence="2" key="1">
    <citation type="submission" date="2023-03" db="EMBL/GenBank/DDBJ databases">
        <title>Electrophorus voltai genome.</title>
        <authorList>
            <person name="Bian C."/>
        </authorList>
    </citation>
    <scope>NUCLEOTIDE SEQUENCE</scope>
    <source>
        <strain evidence="2">CB-2022</strain>
        <tissue evidence="2">Muscle</tissue>
    </source>
</reference>
<dbReference type="Gene3D" id="1.20.5.110">
    <property type="match status" value="1"/>
</dbReference>
<dbReference type="GO" id="GO:0008021">
    <property type="term" value="C:synaptic vesicle"/>
    <property type="evidence" value="ECO:0007669"/>
    <property type="project" value="TreeGrafter"/>
</dbReference>
<dbReference type="FunFam" id="1.20.58.70:FF:000020">
    <property type="entry name" value="t-SNARE domain-containing protein 1"/>
    <property type="match status" value="1"/>
</dbReference>
<comment type="caution">
    <text evidence="2">The sequence shown here is derived from an EMBL/GenBank/DDBJ whole genome shotgun (WGS) entry which is preliminary data.</text>
</comment>
<dbReference type="InterPro" id="IPR006011">
    <property type="entry name" value="Syntaxin_N"/>
</dbReference>
<dbReference type="PANTHER" id="PTHR19957">
    <property type="entry name" value="SYNTAXIN"/>
    <property type="match status" value="1"/>
</dbReference>
<dbReference type="Gene3D" id="1.20.58.70">
    <property type="match status" value="1"/>
</dbReference>
<organism evidence="2 3">
    <name type="scientific">Electrophorus voltai</name>
    <dbReference type="NCBI Taxonomy" id="2609070"/>
    <lineage>
        <taxon>Eukaryota</taxon>
        <taxon>Metazoa</taxon>
        <taxon>Chordata</taxon>
        <taxon>Craniata</taxon>
        <taxon>Vertebrata</taxon>
        <taxon>Euteleostomi</taxon>
        <taxon>Actinopterygii</taxon>
        <taxon>Neopterygii</taxon>
        <taxon>Teleostei</taxon>
        <taxon>Ostariophysi</taxon>
        <taxon>Gymnotiformes</taxon>
        <taxon>Gymnotoidei</taxon>
        <taxon>Gymnotidae</taxon>
        <taxon>Electrophorus</taxon>
    </lineage>
</organism>
<proteinExistence type="predicted"/>
<gene>
    <name evidence="2" type="ORF">P4O66_010150</name>
</gene>
<keyword evidence="3" id="KW-1185">Reference proteome</keyword>
<evidence type="ECO:0000259" key="1">
    <source>
        <dbReference type="SMART" id="SM00503"/>
    </source>
</evidence>
<dbReference type="InterPro" id="IPR010989">
    <property type="entry name" value="SNARE"/>
</dbReference>
<dbReference type="Proteomes" id="UP001239994">
    <property type="component" value="Unassembled WGS sequence"/>
</dbReference>
<dbReference type="PANTHER" id="PTHR19957:SF212">
    <property type="entry name" value="T-SNARE DOMAIN-CONTAINING PROTEIN 1"/>
    <property type="match status" value="1"/>
</dbReference>
<dbReference type="GO" id="GO:0048278">
    <property type="term" value="P:vesicle docking"/>
    <property type="evidence" value="ECO:0007669"/>
    <property type="project" value="TreeGrafter"/>
</dbReference>
<dbReference type="EMBL" id="JAROKS010000016">
    <property type="protein sequence ID" value="KAK1794956.1"/>
    <property type="molecule type" value="Genomic_DNA"/>
</dbReference>
<dbReference type="GO" id="GO:0031201">
    <property type="term" value="C:SNARE complex"/>
    <property type="evidence" value="ECO:0007669"/>
    <property type="project" value="TreeGrafter"/>
</dbReference>
<dbReference type="Pfam" id="PF14523">
    <property type="entry name" value="Syntaxin_2"/>
    <property type="match status" value="1"/>
</dbReference>
<dbReference type="InterPro" id="IPR045242">
    <property type="entry name" value="Syntaxin"/>
</dbReference>
<evidence type="ECO:0000313" key="3">
    <source>
        <dbReference type="Proteomes" id="UP001239994"/>
    </source>
</evidence>
<name>A0AAD9DV05_9TELE</name>
<feature type="domain" description="Syntaxin N-terminal" evidence="1">
    <location>
        <begin position="75"/>
        <end position="186"/>
    </location>
</feature>
<evidence type="ECO:0000313" key="2">
    <source>
        <dbReference type="EMBL" id="KAK1794956.1"/>
    </source>
</evidence>
<accession>A0AAD9DV05</accession>
<dbReference type="SUPFAM" id="SSF47661">
    <property type="entry name" value="t-snare proteins"/>
    <property type="match status" value="1"/>
</dbReference>